<dbReference type="CDD" id="cd23800">
    <property type="entry name" value="UBCc_UBE2K"/>
    <property type="match status" value="1"/>
</dbReference>
<accession>A0A8H3FFT9</accession>
<dbReference type="Pfam" id="PF00179">
    <property type="entry name" value="UQ_con"/>
    <property type="match status" value="1"/>
</dbReference>
<comment type="similarity">
    <text evidence="9">Belongs to the ubiquitin-conjugating enzyme family.</text>
</comment>
<keyword evidence="2" id="KW-0808">Transferase</keyword>
<dbReference type="PROSITE" id="PS00183">
    <property type="entry name" value="UBC_1"/>
    <property type="match status" value="1"/>
</dbReference>
<dbReference type="AlphaFoldDB" id="A0A8H3FFT9"/>
<dbReference type="InterPro" id="IPR023313">
    <property type="entry name" value="UBQ-conjugating_AS"/>
</dbReference>
<gene>
    <name evidence="12" type="primary">UBC1</name>
    <name evidence="12" type="ORF">HETSPECPRED_004440</name>
</gene>
<evidence type="ECO:0000259" key="11">
    <source>
        <dbReference type="PROSITE" id="PS50127"/>
    </source>
</evidence>
<dbReference type="FunFam" id="3.10.110.10:FF:000037">
    <property type="entry name" value="ubiquitin-conjugating enzyme E2 27"/>
    <property type="match status" value="1"/>
</dbReference>
<keyword evidence="13" id="KW-1185">Reference proteome</keyword>
<dbReference type="InterPro" id="IPR009060">
    <property type="entry name" value="UBA-like_sf"/>
</dbReference>
<dbReference type="GO" id="GO:0061631">
    <property type="term" value="F:ubiquitin conjugating enzyme activity"/>
    <property type="evidence" value="ECO:0007669"/>
    <property type="project" value="UniProtKB-EC"/>
</dbReference>
<dbReference type="EC" id="2.3.2.23" evidence="1"/>
<name>A0A8H3FFT9_9LECA</name>
<dbReference type="SUPFAM" id="SSF54495">
    <property type="entry name" value="UBC-like"/>
    <property type="match status" value="1"/>
</dbReference>
<organism evidence="12 13">
    <name type="scientific">Heterodermia speciosa</name>
    <dbReference type="NCBI Taxonomy" id="116794"/>
    <lineage>
        <taxon>Eukaryota</taxon>
        <taxon>Fungi</taxon>
        <taxon>Dikarya</taxon>
        <taxon>Ascomycota</taxon>
        <taxon>Pezizomycotina</taxon>
        <taxon>Lecanoromycetes</taxon>
        <taxon>OSLEUM clade</taxon>
        <taxon>Lecanoromycetidae</taxon>
        <taxon>Caliciales</taxon>
        <taxon>Physciaceae</taxon>
        <taxon>Heterodermia</taxon>
    </lineage>
</organism>
<feature type="domain" description="UBC core" evidence="11">
    <location>
        <begin position="4"/>
        <end position="153"/>
    </location>
</feature>
<evidence type="ECO:0000256" key="4">
    <source>
        <dbReference type="ARBA" id="ARBA00022786"/>
    </source>
</evidence>
<evidence type="ECO:0000313" key="13">
    <source>
        <dbReference type="Proteomes" id="UP000664521"/>
    </source>
</evidence>
<dbReference type="SMART" id="SM00212">
    <property type="entry name" value="UBCc"/>
    <property type="match status" value="1"/>
</dbReference>
<evidence type="ECO:0000256" key="1">
    <source>
        <dbReference type="ARBA" id="ARBA00012486"/>
    </source>
</evidence>
<dbReference type="Gene3D" id="3.10.110.10">
    <property type="entry name" value="Ubiquitin Conjugating Enzyme"/>
    <property type="match status" value="1"/>
</dbReference>
<evidence type="ECO:0000256" key="5">
    <source>
        <dbReference type="ARBA" id="ARBA00022840"/>
    </source>
</evidence>
<dbReference type="GO" id="GO:0005524">
    <property type="term" value="F:ATP binding"/>
    <property type="evidence" value="ECO:0007669"/>
    <property type="project" value="UniProtKB-UniRule"/>
</dbReference>
<evidence type="ECO:0000256" key="7">
    <source>
        <dbReference type="ARBA" id="ARBA00077197"/>
    </source>
</evidence>
<evidence type="ECO:0000256" key="6">
    <source>
        <dbReference type="ARBA" id="ARBA00072431"/>
    </source>
</evidence>
<proteinExistence type="inferred from homology"/>
<evidence type="ECO:0000256" key="2">
    <source>
        <dbReference type="ARBA" id="ARBA00022679"/>
    </source>
</evidence>
<feature type="active site" description="Glycyl thioester intermediate" evidence="8">
    <location>
        <position position="91"/>
    </location>
</feature>
<reference evidence="12" key="1">
    <citation type="submission" date="2021-03" db="EMBL/GenBank/DDBJ databases">
        <authorList>
            <person name="Tagirdzhanova G."/>
        </authorList>
    </citation>
    <scope>NUCLEOTIDE SEQUENCE</scope>
</reference>
<feature type="region of interest" description="Disordered" evidence="10">
    <location>
        <begin position="155"/>
        <end position="186"/>
    </location>
</feature>
<dbReference type="Proteomes" id="UP000664521">
    <property type="component" value="Unassembled WGS sequence"/>
</dbReference>
<dbReference type="EMBL" id="CAJPDS010000027">
    <property type="protein sequence ID" value="CAF9921118.1"/>
    <property type="molecule type" value="Genomic_DNA"/>
</dbReference>
<comment type="caution">
    <text evidence="12">The sequence shown here is derived from an EMBL/GenBank/DDBJ whole genome shotgun (WGS) entry which is preliminary data.</text>
</comment>
<evidence type="ECO:0000256" key="10">
    <source>
        <dbReference type="SAM" id="MobiDB-lite"/>
    </source>
</evidence>
<keyword evidence="5 9" id="KW-0067">ATP-binding</keyword>
<dbReference type="InterPro" id="IPR016135">
    <property type="entry name" value="UBQ-conjugating_enzyme/RWD"/>
</dbReference>
<dbReference type="InterPro" id="IPR000608">
    <property type="entry name" value="UBC"/>
</dbReference>
<dbReference type="OrthoDB" id="9993688at2759"/>
<evidence type="ECO:0000256" key="9">
    <source>
        <dbReference type="RuleBase" id="RU362109"/>
    </source>
</evidence>
<evidence type="ECO:0000313" key="12">
    <source>
        <dbReference type="EMBL" id="CAF9921118.1"/>
    </source>
</evidence>
<dbReference type="PROSITE" id="PS50127">
    <property type="entry name" value="UBC_2"/>
    <property type="match status" value="1"/>
</dbReference>
<protein>
    <recommendedName>
        <fullName evidence="6">Ubiquitin-conjugating enzyme E2 1</fullName>
        <ecNumber evidence="1">2.3.2.23</ecNumber>
    </recommendedName>
    <alternativeName>
        <fullName evidence="7">E2 ubiquitin-conjugating enzyme 1</fullName>
    </alternativeName>
</protein>
<evidence type="ECO:0000256" key="3">
    <source>
        <dbReference type="ARBA" id="ARBA00022741"/>
    </source>
</evidence>
<evidence type="ECO:0000256" key="8">
    <source>
        <dbReference type="PROSITE-ProRule" id="PRU10133"/>
    </source>
</evidence>
<sequence length="246" mass="27158">MSSNRTRRIAKEIADIHGDSLSQIKADVVGNGEDLTHLKGSFKGPPGTAYEGGTFKIDIRIPNEYPFRPPVMKFETRIWHPNVSSQTGAICLDTLSTGWSPVLTIKSALLSLQSLLSTPEPKDPQDAEVATMMLKNKPEFERVAAEWAVKYANAPKRQSGEGSGGSTAESRKALKRKSKEEEEAERVAQYGGYNQHMIDQFVLMGFDLDRVVDAFDYVGIDRNGGEEYALEEAYMGDITARLLGEP</sequence>
<keyword evidence="3 9" id="KW-0547">Nucleotide-binding</keyword>
<dbReference type="SUPFAM" id="SSF46934">
    <property type="entry name" value="UBA-like"/>
    <property type="match status" value="1"/>
</dbReference>
<dbReference type="PANTHER" id="PTHR24068">
    <property type="entry name" value="UBIQUITIN-CONJUGATING ENZYME E2"/>
    <property type="match status" value="1"/>
</dbReference>
<keyword evidence="4 9" id="KW-0833">Ubl conjugation pathway</keyword>